<feature type="coiled-coil region" evidence="14">
    <location>
        <begin position="199"/>
        <end position="226"/>
    </location>
</feature>
<keyword evidence="7" id="KW-0547">Nucleotide-binding</keyword>
<evidence type="ECO:0000256" key="9">
    <source>
        <dbReference type="ARBA" id="ARBA00022840"/>
    </source>
</evidence>
<comment type="similarity">
    <text evidence="4">Belongs to the hexokinase family.</text>
</comment>
<keyword evidence="14" id="KW-0175">Coiled coil</keyword>
<dbReference type="Gene3D" id="4.10.280.10">
    <property type="entry name" value="Helix-loop-helix DNA-binding domain"/>
    <property type="match status" value="1"/>
</dbReference>
<dbReference type="GO" id="GO:0046983">
    <property type="term" value="F:protein dimerization activity"/>
    <property type="evidence" value="ECO:0007669"/>
    <property type="project" value="InterPro"/>
</dbReference>
<sequence>MNMNDLQYIDHDQTMTTFDDLPFNNNPFTSSIYDDNIQASQSAGIFEVNPGFRSSTTAIYQNTSFSSPSASPPPSSSPAVISFSNSNSPSATTSTTAARNYFENLNTAVKTEVPSGTTINFSSSSNISMDSDFEESQHLFQAMGFGAGEAKKTSNSRTPLQAQDHVLAERKRRERLTQYFVTLSTLIPDLKKLDKASILGDAIKYIKQLEEQVKSLEEETKKYNEEPVAAVKRPRVLTSYDNSTISNENSNKSVPNIEVRANSDGNVLIRIYCKKQARIVKEIFSQVEMLHLTITSSSVIPFGYNTTDITIVAQWKRRSEQRWRHAQRILRKFARECATPVPKLWQIADDLVAHMHAGLTSTESSLQMLPSCLPSLPTGDEKGLYHGINLRGTNFIIVQARLGGRNSPTTRLRGRSEPISDLYREEIPIPPNIIEASSQELFDWITVELGKFISIQSEGLQGGEKNLGFTVSPTIAEVAASRETAITWKDSLLGDAAGNKLLNELNVAMEKHSVDKRVSALVDDTIGVLAGGRYYSKESVAAVTLGMGTNAAYVESAQSVIKWPDQTPKPEEIAINTQWGNFRSSHFPITEFDTSLDAESSYPGSQIFEKLISGTYLGETVRRVLLKMAQESALFGDTVPAKLAIPYSLRSPDMAAMHQDTSEDYEIIDEKLTEIFEITDSTTMARELVAEVCDVVAERGARLVGAGIVGIVKKLGRLSNRISIITVEGGVYEHYRVFRNYLHSSVWEMLGNERSDNVIIEHSHGGSGASSIFIAASQP</sequence>
<dbReference type="SUPFAM" id="SSF47459">
    <property type="entry name" value="HLH, helix-loop-helix DNA-binding domain"/>
    <property type="match status" value="1"/>
</dbReference>
<evidence type="ECO:0000259" key="16">
    <source>
        <dbReference type="PROSITE" id="PS50888"/>
    </source>
</evidence>
<keyword evidence="10" id="KW-0805">Transcription regulation</keyword>
<evidence type="ECO:0000256" key="7">
    <source>
        <dbReference type="ARBA" id="ARBA00022741"/>
    </source>
</evidence>
<evidence type="ECO:0000256" key="2">
    <source>
        <dbReference type="ARBA" id="ARBA00004921"/>
    </source>
</evidence>
<dbReference type="PANTHER" id="PTHR19443:SF18">
    <property type="entry name" value="HEXOKINASE-LIKE 2 PROTEIN-RELATED"/>
    <property type="match status" value="1"/>
</dbReference>
<name>A0A2G3AAZ1_CAPAN</name>
<dbReference type="InterPro" id="IPR022673">
    <property type="entry name" value="Hexokinase_C"/>
</dbReference>
<evidence type="ECO:0000256" key="1">
    <source>
        <dbReference type="ARBA" id="ARBA00004123"/>
    </source>
</evidence>
<keyword evidence="11" id="KW-0324">Glycolysis</keyword>
<evidence type="ECO:0000256" key="12">
    <source>
        <dbReference type="ARBA" id="ARBA00023163"/>
    </source>
</evidence>
<evidence type="ECO:0000313" key="17">
    <source>
        <dbReference type="EMBL" id="PHT91432.1"/>
    </source>
</evidence>
<comment type="subcellular location">
    <subcellularLocation>
        <location evidence="1">Nucleus</location>
    </subcellularLocation>
</comment>
<keyword evidence="18" id="KW-1185">Reference proteome</keyword>
<dbReference type="InterPro" id="IPR022672">
    <property type="entry name" value="Hexokinase_N"/>
</dbReference>
<dbReference type="STRING" id="4072.A0A2G3AAZ1"/>
<gene>
    <name evidence="17" type="ORF">T459_06545</name>
</gene>
<keyword evidence="8" id="KW-0418">Kinase</keyword>
<keyword evidence="12" id="KW-0804">Transcription</keyword>
<dbReference type="GO" id="GO:0019318">
    <property type="term" value="P:hexose metabolic process"/>
    <property type="evidence" value="ECO:0007669"/>
    <property type="project" value="UniProtKB-UniPathway"/>
</dbReference>
<reference evidence="17 18" key="2">
    <citation type="journal article" date="2017" name="Genome Biol.">
        <title>New reference genome sequences of hot pepper reveal the massive evolution of plant disease-resistance genes by retroduplication.</title>
        <authorList>
            <person name="Kim S."/>
            <person name="Park J."/>
            <person name="Yeom S.I."/>
            <person name="Kim Y.M."/>
            <person name="Seo E."/>
            <person name="Kim K.T."/>
            <person name="Kim M.S."/>
            <person name="Lee J.M."/>
            <person name="Cheong K."/>
            <person name="Shin H.S."/>
            <person name="Kim S.B."/>
            <person name="Han K."/>
            <person name="Lee J."/>
            <person name="Park M."/>
            <person name="Lee H.A."/>
            <person name="Lee H.Y."/>
            <person name="Lee Y."/>
            <person name="Oh S."/>
            <person name="Lee J.H."/>
            <person name="Choi E."/>
            <person name="Choi E."/>
            <person name="Lee S.E."/>
            <person name="Jeon J."/>
            <person name="Kim H."/>
            <person name="Choi G."/>
            <person name="Song H."/>
            <person name="Lee J."/>
            <person name="Lee S.C."/>
            <person name="Kwon J.K."/>
            <person name="Lee H.Y."/>
            <person name="Koo N."/>
            <person name="Hong Y."/>
            <person name="Kim R.W."/>
            <person name="Kang W.H."/>
            <person name="Huh J.H."/>
            <person name="Kang B.C."/>
            <person name="Yang T.J."/>
            <person name="Lee Y.H."/>
            <person name="Bennetzen J.L."/>
            <person name="Choi D."/>
        </authorList>
    </citation>
    <scope>NUCLEOTIDE SEQUENCE [LARGE SCALE GENOMIC DNA]</scope>
    <source>
        <strain evidence="18">cv. CM334</strain>
    </source>
</reference>
<evidence type="ECO:0000256" key="6">
    <source>
        <dbReference type="ARBA" id="ARBA00022679"/>
    </source>
</evidence>
<evidence type="ECO:0000256" key="15">
    <source>
        <dbReference type="SAM" id="MobiDB-lite"/>
    </source>
</evidence>
<dbReference type="Pfam" id="PF00010">
    <property type="entry name" value="HLH"/>
    <property type="match status" value="1"/>
</dbReference>
<evidence type="ECO:0000256" key="14">
    <source>
        <dbReference type="SAM" id="Coils"/>
    </source>
</evidence>
<dbReference type="GO" id="GO:0005739">
    <property type="term" value="C:mitochondrion"/>
    <property type="evidence" value="ECO:0000318"/>
    <property type="project" value="GO_Central"/>
</dbReference>
<evidence type="ECO:0000256" key="13">
    <source>
        <dbReference type="ARBA" id="ARBA00023242"/>
    </source>
</evidence>
<dbReference type="Pfam" id="PF03727">
    <property type="entry name" value="Hexokinase_2"/>
    <property type="match status" value="1"/>
</dbReference>
<keyword evidence="6" id="KW-0808">Transferase</keyword>
<feature type="compositionally biased region" description="Low complexity" evidence="15">
    <location>
        <begin position="77"/>
        <end position="94"/>
    </location>
</feature>
<comment type="pathway">
    <text evidence="2">Carbohydrate degradation.</text>
</comment>
<dbReference type="GO" id="GO:0001678">
    <property type="term" value="P:intracellular glucose homeostasis"/>
    <property type="evidence" value="ECO:0007669"/>
    <property type="project" value="InterPro"/>
</dbReference>
<evidence type="ECO:0000256" key="10">
    <source>
        <dbReference type="ARBA" id="ARBA00023015"/>
    </source>
</evidence>
<evidence type="ECO:0000256" key="11">
    <source>
        <dbReference type="ARBA" id="ARBA00023152"/>
    </source>
</evidence>
<dbReference type="GO" id="GO:0005536">
    <property type="term" value="F:D-glucose binding"/>
    <property type="evidence" value="ECO:0007669"/>
    <property type="project" value="InterPro"/>
</dbReference>
<comment type="caution">
    <text evidence="17">The sequence shown here is derived from an EMBL/GenBank/DDBJ whole genome shotgun (WGS) entry which is preliminary data.</text>
</comment>
<accession>A0A2G3AAZ1</accession>
<dbReference type="PROSITE" id="PS50888">
    <property type="entry name" value="BHLH"/>
    <property type="match status" value="1"/>
</dbReference>
<dbReference type="PROSITE" id="PS51748">
    <property type="entry name" value="HEXOKINASE_2"/>
    <property type="match status" value="1"/>
</dbReference>
<dbReference type="EC" id="2.7.1.1" evidence="5"/>
<dbReference type="UniPathway" id="UPA00109">
    <property type="reaction ID" value="UER00180"/>
</dbReference>
<keyword evidence="13" id="KW-0539">Nucleus</keyword>
<dbReference type="Gramene" id="PHT91432">
    <property type="protein sequence ID" value="PHT91432"/>
    <property type="gene ID" value="T459_06545"/>
</dbReference>
<feature type="domain" description="BHLH" evidence="16">
    <location>
        <begin position="160"/>
        <end position="209"/>
    </location>
</feature>
<dbReference type="PANTHER" id="PTHR19443">
    <property type="entry name" value="HEXOKINASE"/>
    <property type="match status" value="1"/>
</dbReference>
<dbReference type="AlphaFoldDB" id="A0A2G3AAZ1"/>
<dbReference type="GO" id="GO:0005524">
    <property type="term" value="F:ATP binding"/>
    <property type="evidence" value="ECO:0007669"/>
    <property type="project" value="UniProtKB-KW"/>
</dbReference>
<proteinExistence type="inferred from homology"/>
<dbReference type="PRINTS" id="PR00475">
    <property type="entry name" value="HEXOKINASE"/>
</dbReference>
<dbReference type="GO" id="GO:0006096">
    <property type="term" value="P:glycolytic process"/>
    <property type="evidence" value="ECO:0007669"/>
    <property type="project" value="UniProtKB-UniPathway"/>
</dbReference>
<dbReference type="InterPro" id="IPR043129">
    <property type="entry name" value="ATPase_NBD"/>
</dbReference>
<dbReference type="GO" id="GO:0005829">
    <property type="term" value="C:cytosol"/>
    <property type="evidence" value="ECO:0000318"/>
    <property type="project" value="GO_Central"/>
</dbReference>
<dbReference type="UniPathway" id="UPA00242"/>
<reference evidence="17 18" key="1">
    <citation type="journal article" date="2014" name="Nat. Genet.">
        <title>Genome sequence of the hot pepper provides insights into the evolution of pungency in Capsicum species.</title>
        <authorList>
            <person name="Kim S."/>
            <person name="Park M."/>
            <person name="Yeom S.I."/>
            <person name="Kim Y.M."/>
            <person name="Lee J.M."/>
            <person name="Lee H.A."/>
            <person name="Seo E."/>
            <person name="Choi J."/>
            <person name="Cheong K."/>
            <person name="Kim K.T."/>
            <person name="Jung K."/>
            <person name="Lee G.W."/>
            <person name="Oh S.K."/>
            <person name="Bae C."/>
            <person name="Kim S.B."/>
            <person name="Lee H.Y."/>
            <person name="Kim S.Y."/>
            <person name="Kim M.S."/>
            <person name="Kang B.C."/>
            <person name="Jo Y.D."/>
            <person name="Yang H.B."/>
            <person name="Jeong H.J."/>
            <person name="Kang W.H."/>
            <person name="Kwon J.K."/>
            <person name="Shin C."/>
            <person name="Lim J.Y."/>
            <person name="Park J.H."/>
            <person name="Huh J.H."/>
            <person name="Kim J.S."/>
            <person name="Kim B.D."/>
            <person name="Cohen O."/>
            <person name="Paran I."/>
            <person name="Suh M.C."/>
            <person name="Lee S.B."/>
            <person name="Kim Y.K."/>
            <person name="Shin Y."/>
            <person name="Noh S.J."/>
            <person name="Park J."/>
            <person name="Seo Y.S."/>
            <person name="Kwon S.Y."/>
            <person name="Kim H.A."/>
            <person name="Park J.M."/>
            <person name="Kim H.J."/>
            <person name="Choi S.B."/>
            <person name="Bosland P.W."/>
            <person name="Reeves G."/>
            <person name="Jo S.H."/>
            <person name="Lee B.W."/>
            <person name="Cho H.T."/>
            <person name="Choi H.S."/>
            <person name="Lee M.S."/>
            <person name="Yu Y."/>
            <person name="Do Choi Y."/>
            <person name="Park B.S."/>
            <person name="van Deynze A."/>
            <person name="Ashrafi H."/>
            <person name="Hill T."/>
            <person name="Kim W.T."/>
            <person name="Pai H.S."/>
            <person name="Ahn H.K."/>
            <person name="Yeam I."/>
            <person name="Giovannoni J.J."/>
            <person name="Rose J.K."/>
            <person name="Sorensen I."/>
            <person name="Lee S.J."/>
            <person name="Kim R.W."/>
            <person name="Choi I.Y."/>
            <person name="Choi B.S."/>
            <person name="Lim J.S."/>
            <person name="Lee Y.H."/>
            <person name="Choi D."/>
        </authorList>
    </citation>
    <scope>NUCLEOTIDE SEQUENCE [LARGE SCALE GENOMIC DNA]</scope>
    <source>
        <strain evidence="18">cv. CM334</strain>
    </source>
</reference>
<dbReference type="Proteomes" id="UP000222542">
    <property type="component" value="Unassembled WGS sequence"/>
</dbReference>
<evidence type="ECO:0000256" key="4">
    <source>
        <dbReference type="ARBA" id="ARBA00009225"/>
    </source>
</evidence>
<protein>
    <recommendedName>
        <fullName evidence="5">hexokinase</fullName>
        <ecNumber evidence="5">2.7.1.1</ecNumber>
    </recommendedName>
</protein>
<comment type="pathway">
    <text evidence="3">Carbohydrate metabolism; hexose metabolism.</text>
</comment>
<dbReference type="GO" id="GO:0004396">
    <property type="term" value="F:hexokinase activity"/>
    <property type="evidence" value="ECO:0007669"/>
    <property type="project" value="UniProtKB-EC"/>
</dbReference>
<dbReference type="InterPro" id="IPR036638">
    <property type="entry name" value="HLH_DNA-bd_sf"/>
</dbReference>
<dbReference type="Pfam" id="PF00349">
    <property type="entry name" value="Hexokinase_1"/>
    <property type="match status" value="1"/>
</dbReference>
<dbReference type="Gene3D" id="3.40.367.20">
    <property type="match status" value="1"/>
</dbReference>
<dbReference type="EMBL" id="AYRZ02000002">
    <property type="protein sequence ID" value="PHT91432.1"/>
    <property type="molecule type" value="Genomic_DNA"/>
</dbReference>
<evidence type="ECO:0000256" key="5">
    <source>
        <dbReference type="ARBA" id="ARBA00012324"/>
    </source>
</evidence>
<organism evidence="17 18">
    <name type="scientific">Capsicum annuum</name>
    <name type="common">Capsicum pepper</name>
    <dbReference type="NCBI Taxonomy" id="4072"/>
    <lineage>
        <taxon>Eukaryota</taxon>
        <taxon>Viridiplantae</taxon>
        <taxon>Streptophyta</taxon>
        <taxon>Embryophyta</taxon>
        <taxon>Tracheophyta</taxon>
        <taxon>Spermatophyta</taxon>
        <taxon>Magnoliopsida</taxon>
        <taxon>eudicotyledons</taxon>
        <taxon>Gunneridae</taxon>
        <taxon>Pentapetalae</taxon>
        <taxon>asterids</taxon>
        <taxon>lamiids</taxon>
        <taxon>Solanales</taxon>
        <taxon>Solanaceae</taxon>
        <taxon>Solanoideae</taxon>
        <taxon>Capsiceae</taxon>
        <taxon>Capsicum</taxon>
    </lineage>
</organism>
<feature type="region of interest" description="Disordered" evidence="15">
    <location>
        <begin position="63"/>
        <end position="94"/>
    </location>
</feature>
<evidence type="ECO:0000313" key="18">
    <source>
        <dbReference type="Proteomes" id="UP000222542"/>
    </source>
</evidence>
<evidence type="ECO:0000256" key="8">
    <source>
        <dbReference type="ARBA" id="ARBA00022777"/>
    </source>
</evidence>
<keyword evidence="9" id="KW-0067">ATP-binding</keyword>
<dbReference type="SMART" id="SM00353">
    <property type="entry name" value="HLH"/>
    <property type="match status" value="1"/>
</dbReference>
<evidence type="ECO:0000256" key="3">
    <source>
        <dbReference type="ARBA" id="ARBA00005028"/>
    </source>
</evidence>
<dbReference type="SUPFAM" id="SSF53067">
    <property type="entry name" value="Actin-like ATPase domain"/>
    <property type="match status" value="2"/>
</dbReference>
<dbReference type="GO" id="GO:0005634">
    <property type="term" value="C:nucleus"/>
    <property type="evidence" value="ECO:0007669"/>
    <property type="project" value="UniProtKB-SubCell"/>
</dbReference>
<dbReference type="Gene3D" id="3.30.420.40">
    <property type="match status" value="1"/>
</dbReference>
<dbReference type="InterPro" id="IPR001312">
    <property type="entry name" value="Hexokinase"/>
</dbReference>
<dbReference type="InterPro" id="IPR011598">
    <property type="entry name" value="bHLH_dom"/>
</dbReference>